<dbReference type="InterPro" id="IPR045180">
    <property type="entry name" value="La_dom_prot"/>
</dbReference>
<dbReference type="AlphaFoldDB" id="A0A915KLX5"/>
<keyword evidence="4" id="KW-1185">Reference proteome</keyword>
<reference evidence="5" key="1">
    <citation type="submission" date="2022-11" db="UniProtKB">
        <authorList>
            <consortium name="WormBaseParasite"/>
        </authorList>
    </citation>
    <scope>IDENTIFICATION</scope>
</reference>
<accession>A0A915KLX5</accession>
<dbReference type="PROSITE" id="PS50961">
    <property type="entry name" value="HTH_LA"/>
    <property type="match status" value="1"/>
</dbReference>
<protein>
    <submittedName>
        <fullName evidence="5">HTH La-type RNA-binding domain-containing protein</fullName>
    </submittedName>
</protein>
<dbReference type="Proteomes" id="UP000887565">
    <property type="component" value="Unplaced"/>
</dbReference>
<dbReference type="WBParaSite" id="nRc.2.0.1.t38806-RA">
    <property type="protein sequence ID" value="nRc.2.0.1.t38806-RA"/>
    <property type="gene ID" value="nRc.2.0.1.g38806"/>
</dbReference>
<sequence>MDKSLTETFCRVLPPKIVEKNLAYEAHDAHNLKSLKLINNTAPPQNNDQPAETVVNSYYVNPRMVNEATGAYKESVTPVVGVQKISLGTPVDAAYVVRQIAENAQPLTPNDIETRVENGNHVKSPCENVITNLDVDPASALSSADIEMESLRYKLQKQLEYYFSRENLTTDAYLKSQMDGDQYVAIKTIANFNKIKKMTSDLDLVISVLRESLVVQVDEKGEKVRAVSKRRTLVLRDIPDETSEA</sequence>
<dbReference type="InterPro" id="IPR006630">
    <property type="entry name" value="La_HTH"/>
</dbReference>
<evidence type="ECO:0000256" key="2">
    <source>
        <dbReference type="PROSITE-ProRule" id="PRU00332"/>
    </source>
</evidence>
<dbReference type="PANTHER" id="PTHR22792">
    <property type="entry name" value="LUPUS LA PROTEIN-RELATED"/>
    <property type="match status" value="1"/>
</dbReference>
<organism evidence="4 5">
    <name type="scientific">Romanomermis culicivorax</name>
    <name type="common">Nematode worm</name>
    <dbReference type="NCBI Taxonomy" id="13658"/>
    <lineage>
        <taxon>Eukaryota</taxon>
        <taxon>Metazoa</taxon>
        <taxon>Ecdysozoa</taxon>
        <taxon>Nematoda</taxon>
        <taxon>Enoplea</taxon>
        <taxon>Dorylaimia</taxon>
        <taxon>Mermithida</taxon>
        <taxon>Mermithoidea</taxon>
        <taxon>Mermithidae</taxon>
        <taxon>Romanomermis</taxon>
    </lineage>
</organism>
<dbReference type="InterPro" id="IPR036388">
    <property type="entry name" value="WH-like_DNA-bd_sf"/>
</dbReference>
<name>A0A915KLX5_ROMCU</name>
<dbReference type="SMART" id="SM00715">
    <property type="entry name" value="LA"/>
    <property type="match status" value="1"/>
</dbReference>
<feature type="domain" description="HTH La-type RNA-binding" evidence="3">
    <location>
        <begin position="145"/>
        <end position="235"/>
    </location>
</feature>
<proteinExistence type="predicted"/>
<evidence type="ECO:0000313" key="4">
    <source>
        <dbReference type="Proteomes" id="UP000887565"/>
    </source>
</evidence>
<evidence type="ECO:0000256" key="1">
    <source>
        <dbReference type="ARBA" id="ARBA00022884"/>
    </source>
</evidence>
<dbReference type="GO" id="GO:0005829">
    <property type="term" value="C:cytosol"/>
    <property type="evidence" value="ECO:0007669"/>
    <property type="project" value="TreeGrafter"/>
</dbReference>
<dbReference type="PANTHER" id="PTHR22792:SF131">
    <property type="entry name" value="LA-RELATED PROTEIN LARP4B"/>
    <property type="match status" value="1"/>
</dbReference>
<evidence type="ECO:0000313" key="5">
    <source>
        <dbReference type="WBParaSite" id="nRc.2.0.1.t38806-RA"/>
    </source>
</evidence>
<evidence type="ECO:0000259" key="3">
    <source>
        <dbReference type="PROSITE" id="PS50961"/>
    </source>
</evidence>
<dbReference type="Pfam" id="PF05383">
    <property type="entry name" value="La"/>
    <property type="match status" value="1"/>
</dbReference>
<dbReference type="Gene3D" id="1.10.10.10">
    <property type="entry name" value="Winged helix-like DNA-binding domain superfamily/Winged helix DNA-binding domain"/>
    <property type="match status" value="1"/>
</dbReference>
<dbReference type="InterPro" id="IPR036390">
    <property type="entry name" value="WH_DNA-bd_sf"/>
</dbReference>
<dbReference type="GO" id="GO:0003730">
    <property type="term" value="F:mRNA 3'-UTR binding"/>
    <property type="evidence" value="ECO:0007669"/>
    <property type="project" value="TreeGrafter"/>
</dbReference>
<dbReference type="SUPFAM" id="SSF46785">
    <property type="entry name" value="Winged helix' DNA-binding domain"/>
    <property type="match status" value="1"/>
</dbReference>
<dbReference type="GO" id="GO:0045727">
    <property type="term" value="P:positive regulation of translation"/>
    <property type="evidence" value="ECO:0007669"/>
    <property type="project" value="TreeGrafter"/>
</dbReference>
<dbReference type="GO" id="GO:0010494">
    <property type="term" value="C:cytoplasmic stress granule"/>
    <property type="evidence" value="ECO:0007669"/>
    <property type="project" value="TreeGrafter"/>
</dbReference>
<keyword evidence="1 2" id="KW-0694">RNA-binding</keyword>